<evidence type="ECO:0000256" key="1">
    <source>
        <dbReference type="SAM" id="MobiDB-lite"/>
    </source>
</evidence>
<feature type="region of interest" description="Disordered" evidence="1">
    <location>
        <begin position="184"/>
        <end position="226"/>
    </location>
</feature>
<comment type="caution">
    <text evidence="2">The sequence shown here is derived from an EMBL/GenBank/DDBJ whole genome shotgun (WGS) entry which is preliminary data.</text>
</comment>
<proteinExistence type="predicted"/>
<evidence type="ECO:0000313" key="2">
    <source>
        <dbReference type="EMBL" id="CAG2249685.1"/>
    </source>
</evidence>
<organism evidence="2 3">
    <name type="scientific">Mytilus edulis</name>
    <name type="common">Blue mussel</name>
    <dbReference type="NCBI Taxonomy" id="6550"/>
    <lineage>
        <taxon>Eukaryota</taxon>
        <taxon>Metazoa</taxon>
        <taxon>Spiralia</taxon>
        <taxon>Lophotrochozoa</taxon>
        <taxon>Mollusca</taxon>
        <taxon>Bivalvia</taxon>
        <taxon>Autobranchia</taxon>
        <taxon>Pteriomorphia</taxon>
        <taxon>Mytilida</taxon>
        <taxon>Mytiloidea</taxon>
        <taxon>Mytilidae</taxon>
        <taxon>Mytilinae</taxon>
        <taxon>Mytilus</taxon>
    </lineage>
</organism>
<gene>
    <name evidence="2" type="ORF">MEDL_61446</name>
</gene>
<sequence>MSSKQDIGATGGLSVKTDSKRDSDYLHRLISKYRDSTSLDEGMLDVSEEEVKFDKGKITPSKKSYELYGGDSLEYNRTPREDIQERSVPRLRDERDRYALPSLHSRDLLTRTEDAIGSKSSVFGLSRENDFLEKHNLGMRYNMRPTSETRELSVKTKKENEKGSPEYYQKLVNDLSTIQRELFGTENSQSKSAYRSPRQTSGLNRERKKRERKQENYDRGVKPRRLVEGDFAKRTRCGRAVKVPLKYSP</sequence>
<dbReference type="Proteomes" id="UP000683360">
    <property type="component" value="Unassembled WGS sequence"/>
</dbReference>
<name>A0A8S3V6K3_MYTED</name>
<dbReference type="AlphaFoldDB" id="A0A8S3V6K3"/>
<evidence type="ECO:0000313" key="3">
    <source>
        <dbReference type="Proteomes" id="UP000683360"/>
    </source>
</evidence>
<feature type="compositionally biased region" description="Basic and acidic residues" evidence="1">
    <location>
        <begin position="147"/>
        <end position="164"/>
    </location>
</feature>
<feature type="region of interest" description="Disordered" evidence="1">
    <location>
        <begin position="50"/>
        <end position="82"/>
    </location>
</feature>
<accession>A0A8S3V6K3</accession>
<protein>
    <submittedName>
        <fullName evidence="2">Uncharacterized protein</fullName>
    </submittedName>
</protein>
<reference evidence="2" key="1">
    <citation type="submission" date="2021-03" db="EMBL/GenBank/DDBJ databases">
        <authorList>
            <person name="Bekaert M."/>
        </authorList>
    </citation>
    <scope>NUCLEOTIDE SEQUENCE</scope>
</reference>
<feature type="region of interest" description="Disordered" evidence="1">
    <location>
        <begin position="142"/>
        <end position="168"/>
    </location>
</feature>
<feature type="compositionally biased region" description="Polar residues" evidence="1">
    <location>
        <begin position="184"/>
        <end position="203"/>
    </location>
</feature>
<feature type="compositionally biased region" description="Basic and acidic residues" evidence="1">
    <location>
        <begin position="212"/>
        <end position="226"/>
    </location>
</feature>
<dbReference type="EMBL" id="CAJPWZ010002980">
    <property type="protein sequence ID" value="CAG2249685.1"/>
    <property type="molecule type" value="Genomic_DNA"/>
</dbReference>
<keyword evidence="3" id="KW-1185">Reference proteome</keyword>